<accession>A0ABR2XR49</accession>
<name>A0ABR2XR49_9PEZI</name>
<reference evidence="3 4" key="1">
    <citation type="submission" date="2024-02" db="EMBL/GenBank/DDBJ databases">
        <title>First draft genome assembly of two strains of Seiridium cardinale.</title>
        <authorList>
            <person name="Emiliani G."/>
            <person name="Scali E."/>
        </authorList>
    </citation>
    <scope>NUCLEOTIDE SEQUENCE [LARGE SCALE GENOMIC DNA]</scope>
    <source>
        <strain evidence="3 4">BM-138-000479</strain>
    </source>
</reference>
<sequence>MTSEYHKRLSAPLDGRNLVFSTITTSIISAKAFRIYSHSDATSSFEIAIWGVSFFSEDLIFLLGLRYLLSKIWCPSQRIRHVASAIAGFTATSLLLMAAATISVFLITGSEIHWHHIGVMNDSSGSKMMFSAGFNTFVVVLAALVSASWFSRRICYDAAGAAIDMATEAFTLALSFVKSRSGATDEQSITLEEGRYIRDWSGSRFVPSEILRFAIGFAIMLQIPMAFIHSDDPRLNSLSWTLPLMPCMEPSHSSAQLYDLSWSSGDSGSNSTHGAEFLNVTALREPIPLPWLPRNVRAHGFEDWYEQDSQHYASLADPLKVFNLDERLHPALRKSIADINVRHVVFLILESTRSDVFPIENATSIWNRLAESYSNKTLPQEEIERLTNLTNTARLLAGVDDDHSDQSKGSGGGIRARNAFTTASYTLKSLVGTLCGITPLTVDFDAEVSHHIYQPCLGHIFQAFNSLNNKDFIGKSFTSHQWKSLFMQSVTGEYDKQSDLIYKMGYDNDSLITKEYLKGAQAKFGPEDTPNINYYGMPEVVLEEYIRDAFSMATQNDERLFLTHLTSTSHHPFKIPASTEEAAVPNDKRSVDDLTGYLNAIGYVDRWIGKVRSIIDEAGVADETLLVVLGDHGISLPEDDAITPYENPNVGNFRVPIMLHHPKLPKIDIQDAVISSQVLPTVLDLLLESKSLSRAESRAARDLVGNYEGQSLLRPLKKVSQSGGGDWHFSVSNPGGTMVSVRDAREPRWRLIVPLSSDVAWRFTDLETDRYEKSPLTAPNLPKLTATIREAYGAERAEWIEEAASVTRCESRSFLTAPALVVSEASTKSIRRAWLSDFLIRLWSSTEAIADSKFSKWWGDLKVNIKESSLMIRSFLRLVGSDKEANIVNVGSWGMLNTGAGSSYFISKLAFGKLSEAVPAAYPKVLSINYHPGKTVTDMAHENP</sequence>
<organism evidence="3 4">
    <name type="scientific">Seiridium cardinale</name>
    <dbReference type="NCBI Taxonomy" id="138064"/>
    <lineage>
        <taxon>Eukaryota</taxon>
        <taxon>Fungi</taxon>
        <taxon>Dikarya</taxon>
        <taxon>Ascomycota</taxon>
        <taxon>Pezizomycotina</taxon>
        <taxon>Sordariomycetes</taxon>
        <taxon>Xylariomycetidae</taxon>
        <taxon>Amphisphaeriales</taxon>
        <taxon>Sporocadaceae</taxon>
        <taxon>Seiridium</taxon>
    </lineage>
</organism>
<gene>
    <name evidence="3" type="ORF">SCAR479_07168</name>
</gene>
<dbReference type="Gene3D" id="3.40.720.10">
    <property type="entry name" value="Alkaline Phosphatase, subunit A"/>
    <property type="match status" value="1"/>
</dbReference>
<dbReference type="Proteomes" id="UP001465668">
    <property type="component" value="Unassembled WGS sequence"/>
</dbReference>
<dbReference type="InterPro" id="IPR000917">
    <property type="entry name" value="Sulfatase_N"/>
</dbReference>
<dbReference type="SUPFAM" id="SSF51735">
    <property type="entry name" value="NAD(P)-binding Rossmann-fold domains"/>
    <property type="match status" value="1"/>
</dbReference>
<feature type="transmembrane region" description="Helical" evidence="1">
    <location>
        <begin position="210"/>
        <end position="228"/>
    </location>
</feature>
<evidence type="ECO:0000259" key="2">
    <source>
        <dbReference type="Pfam" id="PF00884"/>
    </source>
</evidence>
<protein>
    <submittedName>
        <fullName evidence="3">Alkaline-phosphatase-like protein</fullName>
    </submittedName>
</protein>
<dbReference type="InterPro" id="IPR036291">
    <property type="entry name" value="NAD(P)-bd_dom_sf"/>
</dbReference>
<evidence type="ECO:0000313" key="4">
    <source>
        <dbReference type="Proteomes" id="UP001465668"/>
    </source>
</evidence>
<feature type="domain" description="Sulfatase N-terminal" evidence="2">
    <location>
        <begin position="410"/>
        <end position="686"/>
    </location>
</feature>
<keyword evidence="4" id="KW-1185">Reference proteome</keyword>
<dbReference type="EMBL" id="JARVKM010000029">
    <property type="protein sequence ID" value="KAK9776262.1"/>
    <property type="molecule type" value="Genomic_DNA"/>
</dbReference>
<evidence type="ECO:0000313" key="3">
    <source>
        <dbReference type="EMBL" id="KAK9776262.1"/>
    </source>
</evidence>
<comment type="caution">
    <text evidence="3">The sequence shown here is derived from an EMBL/GenBank/DDBJ whole genome shotgun (WGS) entry which is preliminary data.</text>
</comment>
<feature type="transmembrane region" description="Helical" evidence="1">
    <location>
        <begin position="47"/>
        <end position="69"/>
    </location>
</feature>
<dbReference type="InterPro" id="IPR017850">
    <property type="entry name" value="Alkaline_phosphatase_core_sf"/>
</dbReference>
<keyword evidence="1" id="KW-1133">Transmembrane helix</keyword>
<dbReference type="PANTHER" id="PTHR43751">
    <property type="entry name" value="SULFATASE"/>
    <property type="match status" value="1"/>
</dbReference>
<evidence type="ECO:0000256" key="1">
    <source>
        <dbReference type="SAM" id="Phobius"/>
    </source>
</evidence>
<keyword evidence="1" id="KW-0812">Transmembrane</keyword>
<dbReference type="InterPro" id="IPR052701">
    <property type="entry name" value="GAG_Ulvan_Degrading_Sulfatases"/>
</dbReference>
<dbReference type="Pfam" id="PF00884">
    <property type="entry name" value="Sulfatase"/>
    <property type="match status" value="1"/>
</dbReference>
<dbReference type="PANTHER" id="PTHR43751:SF3">
    <property type="entry name" value="SULFATASE N-TERMINAL DOMAIN-CONTAINING PROTEIN"/>
    <property type="match status" value="1"/>
</dbReference>
<feature type="transmembrane region" description="Helical" evidence="1">
    <location>
        <begin position="81"/>
        <end position="108"/>
    </location>
</feature>
<keyword evidence="1" id="KW-0472">Membrane</keyword>
<dbReference type="Gene3D" id="3.40.50.720">
    <property type="entry name" value="NAD(P)-binding Rossmann-like Domain"/>
    <property type="match status" value="1"/>
</dbReference>
<proteinExistence type="predicted"/>
<feature type="transmembrane region" description="Helical" evidence="1">
    <location>
        <begin position="128"/>
        <end position="150"/>
    </location>
</feature>
<dbReference type="SUPFAM" id="SSF53649">
    <property type="entry name" value="Alkaline phosphatase-like"/>
    <property type="match status" value="1"/>
</dbReference>